<organism evidence="1 2">
    <name type="scientific">Clostridium aceticum</name>
    <dbReference type="NCBI Taxonomy" id="84022"/>
    <lineage>
        <taxon>Bacteria</taxon>
        <taxon>Bacillati</taxon>
        <taxon>Bacillota</taxon>
        <taxon>Clostridia</taxon>
        <taxon>Eubacteriales</taxon>
        <taxon>Clostridiaceae</taxon>
        <taxon>Clostridium</taxon>
    </lineage>
</organism>
<dbReference type="AlphaFoldDB" id="A0A0G3WDS7"/>
<protein>
    <submittedName>
        <fullName evidence="1">Uncharacterized protein</fullName>
    </submittedName>
</protein>
<dbReference type="RefSeq" id="WP_158386033.1">
    <property type="nucleotide sequence ID" value="NZ_CP009687.1"/>
</dbReference>
<reference evidence="1 2" key="1">
    <citation type="submission" date="2014-10" db="EMBL/GenBank/DDBJ databases">
        <title>Genome sequence of Clostridium aceticum DSM 1496.</title>
        <authorList>
            <person name="Poehlein A."/>
            <person name="Schiel-Bengelsdorf B."/>
            <person name="Gottschalk G."/>
            <person name="Duerre P."/>
            <person name="Daniel R."/>
        </authorList>
    </citation>
    <scope>NUCLEOTIDE SEQUENCE [LARGE SCALE GENOMIC DNA]</scope>
    <source>
        <strain evidence="1 2">DSM 1496</strain>
    </source>
</reference>
<dbReference type="EMBL" id="CP009687">
    <property type="protein sequence ID" value="AKL95574.1"/>
    <property type="molecule type" value="Genomic_DNA"/>
</dbReference>
<evidence type="ECO:0000313" key="1">
    <source>
        <dbReference type="EMBL" id="AKL95574.1"/>
    </source>
</evidence>
<dbReference type="OrthoDB" id="5518417at2"/>
<sequence length="113" mass="12883">MENGNPEYSYVYSNLCGILIVTAIKKTSYDLWHNTLVTDGTITTDQLMGSPVLGELIMILKECSTGIIPEKQLAKILSQFIENEDKVLNSKFFEEFSKDVELNELYKKIIKDQ</sequence>
<name>A0A0G3WDS7_9CLOT</name>
<proteinExistence type="predicted"/>
<dbReference type="KEGG" id="cace:CACET_c21270"/>
<dbReference type="Proteomes" id="UP000035704">
    <property type="component" value="Chromosome"/>
</dbReference>
<dbReference type="STRING" id="84022.CACET_c21270"/>
<evidence type="ECO:0000313" key="2">
    <source>
        <dbReference type="Proteomes" id="UP000035704"/>
    </source>
</evidence>
<accession>A0A0G3WDS7</accession>
<dbReference type="PATRIC" id="fig|84022.6.peg.2127"/>
<keyword evidence="2" id="KW-1185">Reference proteome</keyword>
<gene>
    <name evidence="1" type="ORF">CACET_c21270</name>
</gene>